<dbReference type="GO" id="GO:0005829">
    <property type="term" value="C:cytosol"/>
    <property type="evidence" value="ECO:0007669"/>
    <property type="project" value="TreeGrafter"/>
</dbReference>
<dbReference type="PROSITE" id="PS00059">
    <property type="entry name" value="ADH_ZINC"/>
    <property type="match status" value="1"/>
</dbReference>
<keyword evidence="11" id="KW-1185">Reference proteome</keyword>
<dbReference type="InterPro" id="IPR011032">
    <property type="entry name" value="GroES-like_sf"/>
</dbReference>
<proteinExistence type="inferred from homology"/>
<dbReference type="GO" id="GO:0046294">
    <property type="term" value="P:formaldehyde catabolic process"/>
    <property type="evidence" value="ECO:0007669"/>
    <property type="project" value="TreeGrafter"/>
</dbReference>
<comment type="caution">
    <text evidence="10">The sequence shown here is derived from an EMBL/GenBank/DDBJ whole genome shotgun (WGS) entry which is preliminary data.</text>
</comment>
<dbReference type="FunFam" id="3.40.50.720:FF:000003">
    <property type="entry name" value="S-(hydroxymethyl)glutathione dehydrogenase"/>
    <property type="match status" value="2"/>
</dbReference>
<dbReference type="FunFam" id="3.90.180.10:FF:000067">
    <property type="entry name" value="alcohol dehydrogenase 1-like isoform X1"/>
    <property type="match status" value="2"/>
</dbReference>
<evidence type="ECO:0000259" key="9">
    <source>
        <dbReference type="SMART" id="SM00829"/>
    </source>
</evidence>
<dbReference type="Pfam" id="PF08240">
    <property type="entry name" value="ADH_N"/>
    <property type="match status" value="2"/>
</dbReference>
<evidence type="ECO:0000256" key="7">
    <source>
        <dbReference type="ARBA" id="ARBA00060764"/>
    </source>
</evidence>
<name>A0AA39DYA0_VITRO</name>
<keyword evidence="4 8" id="KW-0862">Zinc</keyword>
<dbReference type="AlphaFoldDB" id="A0AA39DYA0"/>
<evidence type="ECO:0000256" key="5">
    <source>
        <dbReference type="ARBA" id="ARBA00023002"/>
    </source>
</evidence>
<dbReference type="InterPro" id="IPR002328">
    <property type="entry name" value="ADH_Zn_CS"/>
</dbReference>
<dbReference type="SMART" id="SM00829">
    <property type="entry name" value="PKS_ER"/>
    <property type="match status" value="1"/>
</dbReference>
<dbReference type="Pfam" id="PF00107">
    <property type="entry name" value="ADH_zinc_N"/>
    <property type="match status" value="2"/>
</dbReference>
<dbReference type="PANTHER" id="PTHR43880">
    <property type="entry name" value="ALCOHOL DEHYDROGENASE"/>
    <property type="match status" value="1"/>
</dbReference>
<dbReference type="Gene3D" id="3.90.180.10">
    <property type="entry name" value="Medium-chain alcohol dehydrogenases, catalytic domain"/>
    <property type="match status" value="2"/>
</dbReference>
<dbReference type="InterPro" id="IPR013154">
    <property type="entry name" value="ADH-like_N"/>
</dbReference>
<evidence type="ECO:0000256" key="8">
    <source>
        <dbReference type="RuleBase" id="RU361277"/>
    </source>
</evidence>
<dbReference type="PANTHER" id="PTHR43880:SF38">
    <property type="entry name" value="ALCOHOL DEHYDROGENASE-RELATED"/>
    <property type="match status" value="1"/>
</dbReference>
<dbReference type="EMBL" id="JARBHA010000006">
    <property type="protein sequence ID" value="KAJ9698362.1"/>
    <property type="molecule type" value="Genomic_DNA"/>
</dbReference>
<comment type="cofactor">
    <cofactor evidence="1 8">
        <name>Zn(2+)</name>
        <dbReference type="ChEBI" id="CHEBI:29105"/>
    </cofactor>
</comment>
<dbReference type="Gene3D" id="3.40.50.720">
    <property type="entry name" value="NAD(P)-binding Rossmann-like Domain"/>
    <property type="match status" value="2"/>
</dbReference>
<dbReference type="GO" id="GO:0051903">
    <property type="term" value="F:S-(hydroxymethyl)glutathione dehydrogenase [NAD(P)+] activity"/>
    <property type="evidence" value="ECO:0007669"/>
    <property type="project" value="TreeGrafter"/>
</dbReference>
<dbReference type="CDD" id="cd08277">
    <property type="entry name" value="liver_alcohol_DH_like"/>
    <property type="match status" value="1"/>
</dbReference>
<dbReference type="InterPro" id="IPR013149">
    <property type="entry name" value="ADH-like_C"/>
</dbReference>
<keyword evidence="3 8" id="KW-0479">Metal-binding</keyword>
<feature type="domain" description="Enoyl reductase (ER)" evidence="9">
    <location>
        <begin position="373"/>
        <end position="728"/>
    </location>
</feature>
<comment type="similarity">
    <text evidence="7">Belongs to the zinc-containing alcohol dehydrogenase family. Class-IV subfamily.</text>
</comment>
<evidence type="ECO:0000313" key="10">
    <source>
        <dbReference type="EMBL" id="KAJ9698362.1"/>
    </source>
</evidence>
<evidence type="ECO:0000256" key="6">
    <source>
        <dbReference type="ARBA" id="ARBA00023027"/>
    </source>
</evidence>
<reference evidence="10 11" key="1">
    <citation type="journal article" date="2023" name="BMC Biotechnol.">
        <title>Vitis rotundifolia cv Carlos genome sequencing.</title>
        <authorList>
            <person name="Huff M."/>
            <person name="Hulse-Kemp A."/>
            <person name="Scheffler B."/>
            <person name="Youngblood R."/>
            <person name="Simpson S."/>
            <person name="Babiker E."/>
            <person name="Staton M."/>
        </authorList>
    </citation>
    <scope>NUCLEOTIDE SEQUENCE [LARGE SCALE GENOMIC DNA]</scope>
    <source>
        <tissue evidence="10">Leaf</tissue>
    </source>
</reference>
<protein>
    <recommendedName>
        <fullName evidence="9">Enoyl reductase (ER) domain-containing protein</fullName>
    </recommendedName>
</protein>
<sequence>MLVSATQTSYVAQDFHCMVESVGENVIALKEGDLVIPTYLGECGECENCRSGKTNLCLEHPLTLNGLMLDGTSRMSIRGQRLYHLFSCSTWAEYMVVNANYLVKIDSRIALSDASFLSCGFSTGYGAAWKEAKVEKGSSVAVLGLGAVGLGVLEGARNQGAARIIGIDKNERKHEMGTAFGMTDFINPSKSNKPISELVHELTGGEGVDYSFECTGIQSLINEVFQPTKMGKGMLVVIGAGNKTSIDINFLTLLLGRTIKGCIFGGIKVQSDIPLLVNKCINKEIQLDDLLTHEIQLEEITKAYELMKQPDCIKVLLNFDMKMHIRSILSSYLTRKPISKGPIFRSLGQNHFFTSSTSRSNQVITCKAAVCWGAGEAVKVEEIQVEPPKSSEVRVKMLYASICHTDILYCSGFPLPLFPRVPGHEGVGMVESVGENVIALKEGDLVVPTYLGECGECENCRSGKTNLCLEHPLTLNGLMLDGTSRMSIGGQRLYHLFSCSTWAEYMVVNANYLVKIDSRIALSDASFLSCGFSTGYGAAWKEAKVEKGSSVAVLGLGAVGLGVLEGARNQGAARIIGIDKNERKCEMGKAFGMTDFINPSKSNKPISELVHELTGGEGVDYSFECTGIQSLINEVFQPTKMGKGMLVVIGAGNKTSIDINFLTLLLGRTIKGCIFGGIKVQSDIPLLVNKCINKEIQLDDLLTHEIQLEEIKKAYELMKQPDCIKVLIKI</sequence>
<keyword evidence="5" id="KW-0560">Oxidoreductase</keyword>
<dbReference type="InterPro" id="IPR020843">
    <property type="entry name" value="ER"/>
</dbReference>
<evidence type="ECO:0000256" key="4">
    <source>
        <dbReference type="ARBA" id="ARBA00022833"/>
    </source>
</evidence>
<dbReference type="InterPro" id="IPR036291">
    <property type="entry name" value="NAD(P)-bd_dom_sf"/>
</dbReference>
<dbReference type="GO" id="GO:0008270">
    <property type="term" value="F:zinc ion binding"/>
    <property type="evidence" value="ECO:0007669"/>
    <property type="project" value="InterPro"/>
</dbReference>
<dbReference type="SUPFAM" id="SSF51735">
    <property type="entry name" value="NAD(P)-binding Rossmann-fold domains"/>
    <property type="match status" value="2"/>
</dbReference>
<organism evidence="10 11">
    <name type="scientific">Vitis rotundifolia</name>
    <name type="common">Muscadine grape</name>
    <dbReference type="NCBI Taxonomy" id="103349"/>
    <lineage>
        <taxon>Eukaryota</taxon>
        <taxon>Viridiplantae</taxon>
        <taxon>Streptophyta</taxon>
        <taxon>Embryophyta</taxon>
        <taxon>Tracheophyta</taxon>
        <taxon>Spermatophyta</taxon>
        <taxon>Magnoliopsida</taxon>
        <taxon>eudicotyledons</taxon>
        <taxon>Gunneridae</taxon>
        <taxon>Pentapetalae</taxon>
        <taxon>rosids</taxon>
        <taxon>Vitales</taxon>
        <taxon>Vitaceae</taxon>
        <taxon>Viteae</taxon>
        <taxon>Vitis</taxon>
    </lineage>
</organism>
<keyword evidence="6" id="KW-0520">NAD</keyword>
<gene>
    <name evidence="10" type="ORF">PVL29_007442</name>
</gene>
<evidence type="ECO:0000256" key="2">
    <source>
        <dbReference type="ARBA" id="ARBA00011738"/>
    </source>
</evidence>
<accession>A0AA39DYA0</accession>
<comment type="subunit">
    <text evidence="2">Homodimer.</text>
</comment>
<evidence type="ECO:0000313" key="11">
    <source>
        <dbReference type="Proteomes" id="UP001168098"/>
    </source>
</evidence>
<dbReference type="Proteomes" id="UP001168098">
    <property type="component" value="Unassembled WGS sequence"/>
</dbReference>
<dbReference type="SUPFAM" id="SSF50129">
    <property type="entry name" value="GroES-like"/>
    <property type="match status" value="4"/>
</dbReference>
<evidence type="ECO:0000256" key="1">
    <source>
        <dbReference type="ARBA" id="ARBA00001947"/>
    </source>
</evidence>
<evidence type="ECO:0000256" key="3">
    <source>
        <dbReference type="ARBA" id="ARBA00022723"/>
    </source>
</evidence>